<feature type="domain" description="DUF6533" evidence="2">
    <location>
        <begin position="21"/>
        <end position="65"/>
    </location>
</feature>
<feature type="transmembrane region" description="Helical" evidence="1">
    <location>
        <begin position="241"/>
        <end position="266"/>
    </location>
</feature>
<protein>
    <recommendedName>
        <fullName evidence="2">DUF6533 domain-containing protein</fullName>
    </recommendedName>
</protein>
<evidence type="ECO:0000256" key="1">
    <source>
        <dbReference type="SAM" id="Phobius"/>
    </source>
</evidence>
<feature type="transmembrane region" description="Helical" evidence="1">
    <location>
        <begin position="112"/>
        <end position="134"/>
    </location>
</feature>
<organism evidence="3 4">
    <name type="scientific">Polyporus arcularius HHB13444</name>
    <dbReference type="NCBI Taxonomy" id="1314778"/>
    <lineage>
        <taxon>Eukaryota</taxon>
        <taxon>Fungi</taxon>
        <taxon>Dikarya</taxon>
        <taxon>Basidiomycota</taxon>
        <taxon>Agaricomycotina</taxon>
        <taxon>Agaricomycetes</taxon>
        <taxon>Polyporales</taxon>
        <taxon>Polyporaceae</taxon>
        <taxon>Polyporus</taxon>
    </lineage>
</organism>
<sequence>MSSDSAAEARDFFTILYTSNYCYVAASVLFFYDTFITIDREVACFWPAKRTGAPLLFFANKWISVMFYVMVLVSGAPFPSDQRSVYSLAELQSPEQSAFSALRAYVLSKSKLLGLLVFALSLAPVGANLVRWSAFLRSFGPVPNVYGLRQVHYGYRLSGENIPPLGCFTLDSTTVALDLRLSRFILNPCSGTDSVQGVVVIISRIPLMAADILLIYITWTKLSSWGASRDIRQKRFSLSDILFRGGIIYFITLFMLNVLHLVFTVTLAGTTGAGQSDVTIFTAPITAILISRFLLELQEANRTVVRLDPDDPLHSARDPFDNAPSFISSLEGFVHPALSARSDDHDSFDFES</sequence>
<evidence type="ECO:0000259" key="2">
    <source>
        <dbReference type="Pfam" id="PF20151"/>
    </source>
</evidence>
<proteinExistence type="predicted"/>
<feature type="transmembrane region" description="Helical" evidence="1">
    <location>
        <begin position="198"/>
        <end position="220"/>
    </location>
</feature>
<dbReference type="STRING" id="1314778.A0A5C3P4I0"/>
<name>A0A5C3P4I0_9APHY</name>
<gene>
    <name evidence="3" type="ORF">K466DRAFT_665346</name>
</gene>
<dbReference type="Proteomes" id="UP000308197">
    <property type="component" value="Unassembled WGS sequence"/>
</dbReference>
<dbReference type="Pfam" id="PF20151">
    <property type="entry name" value="DUF6533"/>
    <property type="match status" value="1"/>
</dbReference>
<evidence type="ECO:0000313" key="3">
    <source>
        <dbReference type="EMBL" id="TFK84132.1"/>
    </source>
</evidence>
<feature type="transmembrane region" description="Helical" evidence="1">
    <location>
        <begin position="12"/>
        <end position="32"/>
    </location>
</feature>
<dbReference type="EMBL" id="ML211339">
    <property type="protein sequence ID" value="TFK84132.1"/>
    <property type="molecule type" value="Genomic_DNA"/>
</dbReference>
<dbReference type="InParanoid" id="A0A5C3P4I0"/>
<feature type="transmembrane region" description="Helical" evidence="1">
    <location>
        <begin position="52"/>
        <end position="73"/>
    </location>
</feature>
<keyword evidence="1" id="KW-0472">Membrane</keyword>
<dbReference type="AlphaFoldDB" id="A0A5C3P4I0"/>
<keyword evidence="1" id="KW-0812">Transmembrane</keyword>
<accession>A0A5C3P4I0</accession>
<reference evidence="3 4" key="1">
    <citation type="journal article" date="2019" name="Nat. Ecol. Evol.">
        <title>Megaphylogeny resolves global patterns of mushroom evolution.</title>
        <authorList>
            <person name="Varga T."/>
            <person name="Krizsan K."/>
            <person name="Foldi C."/>
            <person name="Dima B."/>
            <person name="Sanchez-Garcia M."/>
            <person name="Sanchez-Ramirez S."/>
            <person name="Szollosi G.J."/>
            <person name="Szarkandi J.G."/>
            <person name="Papp V."/>
            <person name="Albert L."/>
            <person name="Andreopoulos W."/>
            <person name="Angelini C."/>
            <person name="Antonin V."/>
            <person name="Barry K.W."/>
            <person name="Bougher N.L."/>
            <person name="Buchanan P."/>
            <person name="Buyck B."/>
            <person name="Bense V."/>
            <person name="Catcheside P."/>
            <person name="Chovatia M."/>
            <person name="Cooper J."/>
            <person name="Damon W."/>
            <person name="Desjardin D."/>
            <person name="Finy P."/>
            <person name="Geml J."/>
            <person name="Haridas S."/>
            <person name="Hughes K."/>
            <person name="Justo A."/>
            <person name="Karasinski D."/>
            <person name="Kautmanova I."/>
            <person name="Kiss B."/>
            <person name="Kocsube S."/>
            <person name="Kotiranta H."/>
            <person name="LaButti K.M."/>
            <person name="Lechner B.E."/>
            <person name="Liimatainen K."/>
            <person name="Lipzen A."/>
            <person name="Lukacs Z."/>
            <person name="Mihaltcheva S."/>
            <person name="Morgado L.N."/>
            <person name="Niskanen T."/>
            <person name="Noordeloos M.E."/>
            <person name="Ohm R.A."/>
            <person name="Ortiz-Santana B."/>
            <person name="Ovrebo C."/>
            <person name="Racz N."/>
            <person name="Riley R."/>
            <person name="Savchenko A."/>
            <person name="Shiryaev A."/>
            <person name="Soop K."/>
            <person name="Spirin V."/>
            <person name="Szebenyi C."/>
            <person name="Tomsovsky M."/>
            <person name="Tulloss R.E."/>
            <person name="Uehling J."/>
            <person name="Grigoriev I.V."/>
            <person name="Vagvolgyi C."/>
            <person name="Papp T."/>
            <person name="Martin F.M."/>
            <person name="Miettinen O."/>
            <person name="Hibbett D.S."/>
            <person name="Nagy L.G."/>
        </authorList>
    </citation>
    <scope>NUCLEOTIDE SEQUENCE [LARGE SCALE GENOMIC DNA]</scope>
    <source>
        <strain evidence="3 4">HHB13444</strain>
    </source>
</reference>
<keyword evidence="1" id="KW-1133">Transmembrane helix</keyword>
<feature type="transmembrane region" description="Helical" evidence="1">
    <location>
        <begin position="278"/>
        <end position="295"/>
    </location>
</feature>
<dbReference type="InterPro" id="IPR045340">
    <property type="entry name" value="DUF6533"/>
</dbReference>
<evidence type="ECO:0000313" key="4">
    <source>
        <dbReference type="Proteomes" id="UP000308197"/>
    </source>
</evidence>
<keyword evidence="4" id="KW-1185">Reference proteome</keyword>